<dbReference type="Pfam" id="PF08441">
    <property type="entry name" value="Integrin_A_Ig_1"/>
    <property type="match status" value="1"/>
</dbReference>
<evidence type="ECO:0000256" key="12">
    <source>
        <dbReference type="PROSITE-ProRule" id="PRU00803"/>
    </source>
</evidence>
<dbReference type="InterPro" id="IPR000413">
    <property type="entry name" value="Integrin_alpha"/>
</dbReference>
<feature type="domain" description="Integrin alpha second immunoglobulin-like" evidence="15">
    <location>
        <begin position="650"/>
        <end position="785"/>
    </location>
</feature>
<evidence type="ECO:0000256" key="8">
    <source>
        <dbReference type="ARBA" id="ARBA00023037"/>
    </source>
</evidence>
<dbReference type="OrthoDB" id="5317514at2759"/>
<evidence type="ECO:0000256" key="5">
    <source>
        <dbReference type="ARBA" id="ARBA00022737"/>
    </source>
</evidence>
<gene>
    <name evidence="17" type="ORF">CHIRRI_LOCUS6168</name>
</gene>
<keyword evidence="3 13" id="KW-0812">Transmembrane</keyword>
<evidence type="ECO:0000256" key="9">
    <source>
        <dbReference type="ARBA" id="ARBA00023136"/>
    </source>
</evidence>
<dbReference type="InterPro" id="IPR048286">
    <property type="entry name" value="Integrin_alpha_Ig-like_3"/>
</dbReference>
<protein>
    <submittedName>
        <fullName evidence="17">Uncharacterized protein</fullName>
    </submittedName>
</protein>
<dbReference type="Gene3D" id="2.130.10.130">
    <property type="entry name" value="Integrin alpha, N-terminal"/>
    <property type="match status" value="1"/>
</dbReference>
<evidence type="ECO:0000313" key="18">
    <source>
        <dbReference type="Proteomes" id="UP001153620"/>
    </source>
</evidence>
<keyword evidence="6 13" id="KW-0130">Cell adhesion</keyword>
<feature type="repeat" description="FG-GAP" evidence="12">
    <location>
        <begin position="376"/>
        <end position="431"/>
    </location>
</feature>
<dbReference type="PANTHER" id="PTHR23220">
    <property type="entry name" value="INTEGRIN ALPHA"/>
    <property type="match status" value="1"/>
</dbReference>
<keyword evidence="7 13" id="KW-1133">Transmembrane helix</keyword>
<dbReference type="InterPro" id="IPR048285">
    <property type="entry name" value="Integrin_alpha_Ig-like_2"/>
</dbReference>
<dbReference type="GO" id="GO:0007160">
    <property type="term" value="P:cell-matrix adhesion"/>
    <property type="evidence" value="ECO:0007669"/>
    <property type="project" value="TreeGrafter"/>
</dbReference>
<comment type="subcellular location">
    <subcellularLocation>
        <location evidence="1 13">Membrane</location>
        <topology evidence="1 13">Single-pass type I membrane protein</topology>
    </subcellularLocation>
</comment>
<dbReference type="InterPro" id="IPR013517">
    <property type="entry name" value="FG-GAP"/>
</dbReference>
<dbReference type="Gene3D" id="2.60.40.1510">
    <property type="entry name" value="ntegrin, alpha v. Chain A, domain 3"/>
    <property type="match status" value="1"/>
</dbReference>
<feature type="transmembrane region" description="Helical" evidence="13">
    <location>
        <begin position="1069"/>
        <end position="1093"/>
    </location>
</feature>
<dbReference type="PROSITE" id="PS00242">
    <property type="entry name" value="INTEGRIN_ALPHA"/>
    <property type="match status" value="1"/>
</dbReference>
<keyword evidence="4" id="KW-0732">Signal</keyword>
<evidence type="ECO:0000256" key="1">
    <source>
        <dbReference type="ARBA" id="ARBA00004479"/>
    </source>
</evidence>
<evidence type="ECO:0000256" key="11">
    <source>
        <dbReference type="ARBA" id="ARBA00023180"/>
    </source>
</evidence>
<evidence type="ECO:0000256" key="7">
    <source>
        <dbReference type="ARBA" id="ARBA00022989"/>
    </source>
</evidence>
<evidence type="ECO:0000313" key="17">
    <source>
        <dbReference type="EMBL" id="CAG9803267.1"/>
    </source>
</evidence>
<feature type="domain" description="Integrin alpha first immunoglubulin-like" evidence="14">
    <location>
        <begin position="487"/>
        <end position="649"/>
    </location>
</feature>
<feature type="repeat" description="FG-GAP" evidence="12">
    <location>
        <begin position="198"/>
        <end position="250"/>
    </location>
</feature>
<accession>A0A9N9RT99</accession>
<dbReference type="Pfam" id="PF20805">
    <property type="entry name" value="Integrin_A_Ig_2"/>
    <property type="match status" value="1"/>
</dbReference>
<dbReference type="InterPro" id="IPR013649">
    <property type="entry name" value="Integrin_alpha_Ig-like_1"/>
</dbReference>
<dbReference type="Pfam" id="PF01839">
    <property type="entry name" value="FG-GAP"/>
    <property type="match status" value="2"/>
</dbReference>
<evidence type="ECO:0000256" key="3">
    <source>
        <dbReference type="ARBA" id="ARBA00022692"/>
    </source>
</evidence>
<keyword evidence="5" id="KW-0677">Repeat</keyword>
<dbReference type="Gene3D" id="1.20.5.930">
    <property type="entry name" value="Bicelle-embedded integrin alpha(iib) transmembrane segment"/>
    <property type="match status" value="1"/>
</dbReference>
<dbReference type="GO" id="GO:0033627">
    <property type="term" value="P:cell adhesion mediated by integrin"/>
    <property type="evidence" value="ECO:0007669"/>
    <property type="project" value="TreeGrafter"/>
</dbReference>
<dbReference type="Gene3D" id="2.60.40.1460">
    <property type="entry name" value="Integrin domains. Chain A, domain 2"/>
    <property type="match status" value="1"/>
</dbReference>
<keyword evidence="10 13" id="KW-0675">Receptor</keyword>
<evidence type="ECO:0000259" key="16">
    <source>
        <dbReference type="Pfam" id="PF20806"/>
    </source>
</evidence>
<dbReference type="GO" id="GO:0009897">
    <property type="term" value="C:external side of plasma membrane"/>
    <property type="evidence" value="ECO:0007669"/>
    <property type="project" value="TreeGrafter"/>
</dbReference>
<evidence type="ECO:0000256" key="13">
    <source>
        <dbReference type="RuleBase" id="RU003762"/>
    </source>
</evidence>
<name>A0A9N9RT99_9DIPT</name>
<sequence>MIKYQHHLNSHDGWLFIIATYLLTFILNVNSFNLENRLPIYKFDTTNNSYFGYSVAIHHEIEANKKWILVGAPLGKNPQPNTKRSGTLMKCPITQYQTDCEDVLTDGRQNHYGRYEKSDDDTLFKPLANEIKENQWLGVSVSSQKSTEKDPGVILVCAHRYISKPGNSIDDAQHGIGLCYILSNDFSYDDVFEPCKGRAKDKLHEEYGVCQAGTSGTLLDDGTVVLGAPGVFTWRGSLFTKNVAGNYLSRDKNIYYTPHEGQNPPIDKYSYLGMSVAAANFFHVNTTTFVGGAPRSQNHGQVIFFDKSSKPATPMDVKKKLDGEQFASGFGYELTTADVNGDSLPDLLVSAPFYFDKHEGGAVYVYLNDENKIKTNYDLKLTGKYESRFGLALANIGDINKDFKDDIAIGAPYEDEGVVYIYLGSPEGLSKKPSQIIKATDLGLIPNKAINTFGSYLAGGLDIDNNGYPDLVAGAYNSSAIVALLSRQIIFIQTVVPSKTDLKPIDPSGKGCPADAQSTSTCFSFRTCCSVDQLSEAGSLQTLHIMYKIEAETFNNLKKFSRVYFGPDLVSRSNIIERNFDIKTNGELSCFDEVVYIKDSARDIQSPIKFRLSYSLIDEELADSGLTRLNPILDQTQADRTFEATFQKDCGSDDVCESKLKVVAELDLDKEKNGQYAFVVGKTDVIFLNVTVENEQDSAYEAQLFVVHQQSVNYIGATKGQMICNQFNSTVVACTLGNPFKRGTKVGTTLRFDPSGLDDSEPKMTFRIFANSTSKAIDPQKDIVLESNVVKQVELSVQGFARPSQVFYGGEIKGESAMKHFEDIGTSVIHTFQIYNSGPWKAPHVEVFIDWPYQVGNDKPLGKWLLYLEDNPIIEGAGGGVCSLVDSSNSINPLGLTRKPLDNVGMLSAPLMDEPALLRRSNKSYNFALNQKSSTYEEKHSSESTVLNRVKRDRAMIIRADKLVDSDGKKTNIVTMDCRKRTAKCVRIKCEIFNIQRKTEAFVHIKSRLWNSTLSMDYPRVDRVTIFSHAQISIPATYGIRQNDLTDDTASIETHAYPELHDQVPSGPIPLWVIIVGILVGLFLLALVAFILWKCGFFKRRRPDPTLSGNLEKTGEGRPFLK</sequence>
<keyword evidence="8 13" id="KW-0401">Integrin</keyword>
<dbReference type="GO" id="GO:0007229">
    <property type="term" value="P:integrin-mediated signaling pathway"/>
    <property type="evidence" value="ECO:0007669"/>
    <property type="project" value="UniProtKB-KW"/>
</dbReference>
<keyword evidence="18" id="KW-1185">Reference proteome</keyword>
<dbReference type="InterPro" id="IPR018184">
    <property type="entry name" value="Integrin_alpha_C_CS"/>
</dbReference>
<comment type="similarity">
    <text evidence="2 13">Belongs to the integrin alpha chain family.</text>
</comment>
<feature type="repeat" description="FG-GAP" evidence="12">
    <location>
        <begin position="36"/>
        <end position="100"/>
    </location>
</feature>
<dbReference type="GO" id="GO:0048513">
    <property type="term" value="P:animal organ development"/>
    <property type="evidence" value="ECO:0007669"/>
    <property type="project" value="UniProtKB-ARBA"/>
</dbReference>
<evidence type="ECO:0000259" key="15">
    <source>
        <dbReference type="Pfam" id="PF20805"/>
    </source>
</evidence>
<dbReference type="InterPro" id="IPR028994">
    <property type="entry name" value="Integrin_alpha_N"/>
</dbReference>
<dbReference type="GO" id="GO:0008305">
    <property type="term" value="C:integrin complex"/>
    <property type="evidence" value="ECO:0007669"/>
    <property type="project" value="InterPro"/>
</dbReference>
<evidence type="ECO:0000256" key="2">
    <source>
        <dbReference type="ARBA" id="ARBA00008054"/>
    </source>
</evidence>
<dbReference type="SUPFAM" id="SSF69179">
    <property type="entry name" value="Integrin domains"/>
    <property type="match status" value="3"/>
</dbReference>
<keyword evidence="9 13" id="KW-0472">Membrane</keyword>
<comment type="caution">
    <text evidence="13">Lacks conserved residue(s) required for the propagation of feature annotation.</text>
</comment>
<dbReference type="SUPFAM" id="SSF69318">
    <property type="entry name" value="Integrin alpha N-terminal domain"/>
    <property type="match status" value="1"/>
</dbReference>
<organism evidence="17 18">
    <name type="scientific">Chironomus riparius</name>
    <dbReference type="NCBI Taxonomy" id="315576"/>
    <lineage>
        <taxon>Eukaryota</taxon>
        <taxon>Metazoa</taxon>
        <taxon>Ecdysozoa</taxon>
        <taxon>Arthropoda</taxon>
        <taxon>Hexapoda</taxon>
        <taxon>Insecta</taxon>
        <taxon>Pterygota</taxon>
        <taxon>Neoptera</taxon>
        <taxon>Endopterygota</taxon>
        <taxon>Diptera</taxon>
        <taxon>Nematocera</taxon>
        <taxon>Chironomoidea</taxon>
        <taxon>Chironomidae</taxon>
        <taxon>Chironominae</taxon>
        <taxon>Chironomus</taxon>
    </lineage>
</organism>
<evidence type="ECO:0000256" key="4">
    <source>
        <dbReference type="ARBA" id="ARBA00022729"/>
    </source>
</evidence>
<dbReference type="Pfam" id="PF20806">
    <property type="entry name" value="Integrin_A_Ig_3"/>
    <property type="match status" value="1"/>
</dbReference>
<dbReference type="PRINTS" id="PR01185">
    <property type="entry name" value="INTEGRINA"/>
</dbReference>
<feature type="domain" description="Integrin alpha third immunoglobulin-like" evidence="16">
    <location>
        <begin position="795"/>
        <end position="1059"/>
    </location>
</feature>
<proteinExistence type="inferred from homology"/>
<dbReference type="InterPro" id="IPR032695">
    <property type="entry name" value="Integrin_dom_sf"/>
</dbReference>
<dbReference type="GO" id="GO:0007157">
    <property type="term" value="P:heterophilic cell-cell adhesion via plasma membrane cell adhesion molecules"/>
    <property type="evidence" value="ECO:0007669"/>
    <property type="project" value="UniProtKB-ARBA"/>
</dbReference>
<reference evidence="17" key="1">
    <citation type="submission" date="2022-01" db="EMBL/GenBank/DDBJ databases">
        <authorList>
            <person name="King R."/>
        </authorList>
    </citation>
    <scope>NUCLEOTIDE SEQUENCE</scope>
</reference>
<evidence type="ECO:0000256" key="6">
    <source>
        <dbReference type="ARBA" id="ARBA00022889"/>
    </source>
</evidence>
<dbReference type="GO" id="GO:0005178">
    <property type="term" value="F:integrin binding"/>
    <property type="evidence" value="ECO:0007669"/>
    <property type="project" value="TreeGrafter"/>
</dbReference>
<dbReference type="PROSITE" id="PS51470">
    <property type="entry name" value="FG_GAP"/>
    <property type="match status" value="4"/>
</dbReference>
<dbReference type="EMBL" id="OU895878">
    <property type="protein sequence ID" value="CAG9803267.1"/>
    <property type="molecule type" value="Genomic_DNA"/>
</dbReference>
<evidence type="ECO:0000256" key="10">
    <source>
        <dbReference type="ARBA" id="ARBA00023170"/>
    </source>
</evidence>
<dbReference type="InterPro" id="IPR013519">
    <property type="entry name" value="Int_alpha_beta-p"/>
</dbReference>
<dbReference type="PANTHER" id="PTHR23220:SF122">
    <property type="entry name" value="INTEGRIN ALPHA-PS1"/>
    <property type="match status" value="1"/>
</dbReference>
<feature type="transmembrane region" description="Helical" evidence="13">
    <location>
        <begin position="12"/>
        <end position="32"/>
    </location>
</feature>
<dbReference type="Proteomes" id="UP001153620">
    <property type="component" value="Chromosome 2"/>
</dbReference>
<reference evidence="17" key="2">
    <citation type="submission" date="2022-10" db="EMBL/GenBank/DDBJ databases">
        <authorList>
            <consortium name="ENA_rothamsted_submissions"/>
            <consortium name="culmorum"/>
            <person name="King R."/>
        </authorList>
    </citation>
    <scope>NUCLEOTIDE SEQUENCE</scope>
</reference>
<feature type="repeat" description="FG-GAP" evidence="12">
    <location>
        <begin position="316"/>
        <end position="375"/>
    </location>
</feature>
<dbReference type="Gene3D" id="2.60.40.1530">
    <property type="entry name" value="ntegrin, alpha v. Chain A, domain 4"/>
    <property type="match status" value="1"/>
</dbReference>
<evidence type="ECO:0000259" key="14">
    <source>
        <dbReference type="Pfam" id="PF08441"/>
    </source>
</evidence>
<dbReference type="AlphaFoldDB" id="A0A9N9RT99"/>
<keyword evidence="11" id="KW-0325">Glycoprotein</keyword>
<dbReference type="SMART" id="SM00191">
    <property type="entry name" value="Int_alpha"/>
    <property type="match status" value="5"/>
</dbReference>